<dbReference type="InterPro" id="IPR000922">
    <property type="entry name" value="Lectin_gal-bd_dom"/>
</dbReference>
<evidence type="ECO:0000256" key="3">
    <source>
        <dbReference type="SAM" id="SignalP"/>
    </source>
</evidence>
<proteinExistence type="inferred from homology"/>
<feature type="domain" description="SUEL-type lectin" evidence="4">
    <location>
        <begin position="65"/>
        <end position="154"/>
    </location>
</feature>
<name>A0A9P0HGQ3_NEZVI</name>
<dbReference type="CDD" id="cd22827">
    <property type="entry name" value="Gal_Rha_Lectin_SUL-I-like"/>
    <property type="match status" value="3"/>
</dbReference>
<sequence length="352" mass="39846">MVSFLAVQIVLYLFQSYILLGEVRGLAENGFITEKFPVFNNEYMKDVQQEIKHLGIKIRGKWKVVCEGENLSLTCNADEVIKIMDAEYGRNDGTTCSSYPNFNNSQCLSHENALYRVKQRCHNKRRCNMKSSSDEFGDPCPNMIKYLEVKYVCEPRRSSIRESATLCEGENQQINCQKGTSIMITDTFYGRNDRITCCCHLMNDTNCMATNALDLISARCDYKESCTLEAVNQVFGDPCIGTIKYLEVNYLCLPDKVHHVRNCEGTEIKIGCEKSLFIDVIDAHYGRAHPFVCLNDTTPFLKLGCGSKDITSSVKERCQGKSWCAFPASNEIFGDPCFGYTKHLDVEYSCNG</sequence>
<reference evidence="5" key="1">
    <citation type="submission" date="2022-01" db="EMBL/GenBank/DDBJ databases">
        <authorList>
            <person name="King R."/>
        </authorList>
    </citation>
    <scope>NUCLEOTIDE SEQUENCE</scope>
</reference>
<evidence type="ECO:0000313" key="5">
    <source>
        <dbReference type="EMBL" id="CAH1401447.1"/>
    </source>
</evidence>
<dbReference type="PROSITE" id="PS50228">
    <property type="entry name" value="SUEL_LECTIN"/>
    <property type="match status" value="3"/>
</dbReference>
<feature type="non-terminal residue" evidence="5">
    <location>
        <position position="352"/>
    </location>
</feature>
<dbReference type="Proteomes" id="UP001152798">
    <property type="component" value="Chromosome 5"/>
</dbReference>
<dbReference type="Gene3D" id="2.60.120.740">
    <property type="match status" value="3"/>
</dbReference>
<dbReference type="AlphaFoldDB" id="A0A9P0HGQ3"/>
<accession>A0A9P0HGQ3</accession>
<evidence type="ECO:0000259" key="4">
    <source>
        <dbReference type="PROSITE" id="PS50228"/>
    </source>
</evidence>
<feature type="signal peptide" evidence="3">
    <location>
        <begin position="1"/>
        <end position="25"/>
    </location>
</feature>
<feature type="domain" description="SUEL-type lectin" evidence="4">
    <location>
        <begin position="262"/>
        <end position="351"/>
    </location>
</feature>
<keyword evidence="2" id="KW-0430">Lectin</keyword>
<dbReference type="GO" id="GO:0030246">
    <property type="term" value="F:carbohydrate binding"/>
    <property type="evidence" value="ECO:0007669"/>
    <property type="project" value="UniProtKB-KW"/>
</dbReference>
<dbReference type="Pfam" id="PF02140">
    <property type="entry name" value="SUEL_Lectin"/>
    <property type="match status" value="3"/>
</dbReference>
<dbReference type="OrthoDB" id="1100386at2759"/>
<keyword evidence="3" id="KW-0732">Signal</keyword>
<keyword evidence="6" id="KW-1185">Reference proteome</keyword>
<dbReference type="FunFam" id="2.60.120.740:FF:000001">
    <property type="entry name" value="Adhesion G protein-coupled receptor L2"/>
    <property type="match status" value="2"/>
</dbReference>
<comment type="similarity">
    <text evidence="1">Belongs to the G-protein coupled receptor 2 family. LN-TM7 subfamily.</text>
</comment>
<feature type="domain" description="SUEL-type lectin" evidence="4">
    <location>
        <begin position="166"/>
        <end position="253"/>
    </location>
</feature>
<evidence type="ECO:0000256" key="1">
    <source>
        <dbReference type="ARBA" id="ARBA00010933"/>
    </source>
</evidence>
<evidence type="ECO:0000313" key="6">
    <source>
        <dbReference type="Proteomes" id="UP001152798"/>
    </source>
</evidence>
<dbReference type="PANTHER" id="PTHR46780">
    <property type="entry name" value="PROTEIN EVA-1"/>
    <property type="match status" value="1"/>
</dbReference>
<protein>
    <recommendedName>
        <fullName evidence="4">SUEL-type lectin domain-containing protein</fullName>
    </recommendedName>
</protein>
<feature type="chain" id="PRO_5040438001" description="SUEL-type lectin domain-containing protein" evidence="3">
    <location>
        <begin position="26"/>
        <end position="352"/>
    </location>
</feature>
<gene>
    <name evidence="5" type="ORF">NEZAVI_LOCUS10462</name>
</gene>
<organism evidence="5 6">
    <name type="scientific">Nezara viridula</name>
    <name type="common">Southern green stink bug</name>
    <name type="synonym">Cimex viridulus</name>
    <dbReference type="NCBI Taxonomy" id="85310"/>
    <lineage>
        <taxon>Eukaryota</taxon>
        <taxon>Metazoa</taxon>
        <taxon>Ecdysozoa</taxon>
        <taxon>Arthropoda</taxon>
        <taxon>Hexapoda</taxon>
        <taxon>Insecta</taxon>
        <taxon>Pterygota</taxon>
        <taxon>Neoptera</taxon>
        <taxon>Paraneoptera</taxon>
        <taxon>Hemiptera</taxon>
        <taxon>Heteroptera</taxon>
        <taxon>Panheteroptera</taxon>
        <taxon>Pentatomomorpha</taxon>
        <taxon>Pentatomoidea</taxon>
        <taxon>Pentatomidae</taxon>
        <taxon>Pentatominae</taxon>
        <taxon>Nezara</taxon>
    </lineage>
</organism>
<dbReference type="InterPro" id="IPR043159">
    <property type="entry name" value="Lectin_gal-bd_sf"/>
</dbReference>
<evidence type="ECO:0000256" key="2">
    <source>
        <dbReference type="ARBA" id="ARBA00022734"/>
    </source>
</evidence>
<dbReference type="EMBL" id="OV725081">
    <property type="protein sequence ID" value="CAH1401447.1"/>
    <property type="molecule type" value="Genomic_DNA"/>
</dbReference>